<dbReference type="EC" id="6.1.1.18" evidence="9"/>
<feature type="short sequence motif" description="'HIGH' region" evidence="9">
    <location>
        <begin position="32"/>
        <end position="42"/>
    </location>
</feature>
<evidence type="ECO:0000256" key="3">
    <source>
        <dbReference type="ARBA" id="ARBA00022598"/>
    </source>
</evidence>
<dbReference type="FunFam" id="3.90.800.10:FF:000001">
    <property type="entry name" value="Glutamine--tRNA ligase"/>
    <property type="match status" value="1"/>
</dbReference>
<keyword evidence="3 9" id="KW-0436">Ligase</keyword>
<dbReference type="SUPFAM" id="SSF50715">
    <property type="entry name" value="Ribosomal protein L25-like"/>
    <property type="match status" value="1"/>
</dbReference>
<dbReference type="Pfam" id="PF20974">
    <property type="entry name" value="tRNA-synt_1c_C2"/>
    <property type="match status" value="1"/>
</dbReference>
<dbReference type="Pfam" id="PF00749">
    <property type="entry name" value="tRNA-synt_1c"/>
    <property type="match status" value="1"/>
</dbReference>
<evidence type="ECO:0000259" key="11">
    <source>
        <dbReference type="Pfam" id="PF00749"/>
    </source>
</evidence>
<feature type="domain" description="Glutamyl/glutaminyl-tRNA synthetase class Ib catalytic" evidence="11">
    <location>
        <begin position="26"/>
        <end position="333"/>
    </location>
</feature>
<evidence type="ECO:0000313" key="14">
    <source>
        <dbReference type="EMBL" id="KIA94574.1"/>
    </source>
</evidence>
<dbReference type="GO" id="GO:0006424">
    <property type="term" value="P:glutamyl-tRNA aminoacylation"/>
    <property type="evidence" value="ECO:0007669"/>
    <property type="project" value="UniProtKB-UniRule"/>
</dbReference>
<keyword evidence="6 9" id="KW-0648">Protein biosynthesis</keyword>
<dbReference type="Gene3D" id="2.40.240.10">
    <property type="entry name" value="Ribosomal Protein L25, Chain P"/>
    <property type="match status" value="2"/>
</dbReference>
<comment type="catalytic activity">
    <reaction evidence="8 9">
        <text>tRNA(Gln) + L-glutamine + ATP = L-glutaminyl-tRNA(Gln) + AMP + diphosphate</text>
        <dbReference type="Rhea" id="RHEA:20121"/>
        <dbReference type="Rhea" id="RHEA-COMP:9662"/>
        <dbReference type="Rhea" id="RHEA-COMP:9681"/>
        <dbReference type="ChEBI" id="CHEBI:30616"/>
        <dbReference type="ChEBI" id="CHEBI:33019"/>
        <dbReference type="ChEBI" id="CHEBI:58359"/>
        <dbReference type="ChEBI" id="CHEBI:78442"/>
        <dbReference type="ChEBI" id="CHEBI:78521"/>
        <dbReference type="ChEBI" id="CHEBI:456215"/>
        <dbReference type="EC" id="6.1.1.18"/>
    </reaction>
</comment>
<evidence type="ECO:0000256" key="5">
    <source>
        <dbReference type="ARBA" id="ARBA00022840"/>
    </source>
</evidence>
<dbReference type="Proteomes" id="UP000031246">
    <property type="component" value="Unassembled WGS sequence"/>
</dbReference>
<dbReference type="FunFam" id="1.10.1160.10:FF:000001">
    <property type="entry name" value="Glutamine--tRNA ligase"/>
    <property type="match status" value="1"/>
</dbReference>
<dbReference type="InterPro" id="IPR020058">
    <property type="entry name" value="Glu/Gln-tRNA-synth_Ib_cat-dom"/>
</dbReference>
<evidence type="ECO:0000259" key="12">
    <source>
        <dbReference type="Pfam" id="PF03950"/>
    </source>
</evidence>
<dbReference type="InterPro" id="IPR049437">
    <property type="entry name" value="tRNA-synt_1c_C2"/>
</dbReference>
<evidence type="ECO:0000313" key="15">
    <source>
        <dbReference type="Proteomes" id="UP000031246"/>
    </source>
</evidence>
<dbReference type="RefSeq" id="WP_039474747.1">
    <property type="nucleotide sequence ID" value="NZ_JSYN01000009.1"/>
</dbReference>
<dbReference type="PRINTS" id="PR00987">
    <property type="entry name" value="TRNASYNTHGLU"/>
</dbReference>
<feature type="binding site" evidence="9">
    <location>
        <position position="65"/>
    </location>
    <ligand>
        <name>L-glutamine</name>
        <dbReference type="ChEBI" id="CHEBI:58359"/>
    </ligand>
</feature>
<keyword evidence="2 9" id="KW-0963">Cytoplasm</keyword>
<dbReference type="Pfam" id="PF03950">
    <property type="entry name" value="tRNA-synt_1c_C"/>
    <property type="match status" value="1"/>
</dbReference>
<comment type="caution">
    <text evidence="9">Lacks conserved residue(s) required for the propagation of feature annotation.</text>
</comment>
<comment type="similarity">
    <text evidence="1 9 10">Belongs to the class-I aminoacyl-tRNA synthetase family.</text>
</comment>
<dbReference type="CDD" id="cd00807">
    <property type="entry name" value="GlnRS_core"/>
    <property type="match status" value="1"/>
</dbReference>
<name>A0A0C1G376_9SPHI</name>
<feature type="binding site" evidence="9">
    <location>
        <position position="209"/>
    </location>
    <ligand>
        <name>L-glutamine</name>
        <dbReference type="ChEBI" id="CHEBI:58359"/>
    </ligand>
</feature>
<evidence type="ECO:0000256" key="4">
    <source>
        <dbReference type="ARBA" id="ARBA00022741"/>
    </source>
</evidence>
<dbReference type="PANTHER" id="PTHR43097:SF5">
    <property type="entry name" value="GLUTAMATE--TRNA LIGASE"/>
    <property type="match status" value="1"/>
</dbReference>
<evidence type="ECO:0000256" key="10">
    <source>
        <dbReference type="RuleBase" id="RU363037"/>
    </source>
</evidence>
<feature type="domain" description="Glutamyl/glutaminyl-tRNA synthetase class Ib anti-codon binding" evidence="12">
    <location>
        <begin position="336"/>
        <end position="436"/>
    </location>
</feature>
<dbReference type="InterPro" id="IPR000924">
    <property type="entry name" value="Glu/Gln-tRNA-synth"/>
</dbReference>
<keyword evidence="7 9" id="KW-0030">Aminoacyl-tRNA synthetase</keyword>
<evidence type="ECO:0000256" key="1">
    <source>
        <dbReference type="ARBA" id="ARBA00005594"/>
    </source>
</evidence>
<keyword evidence="5 9" id="KW-0067">ATP-binding</keyword>
<dbReference type="GO" id="GO:0005829">
    <property type="term" value="C:cytosol"/>
    <property type="evidence" value="ECO:0007669"/>
    <property type="project" value="TreeGrafter"/>
</dbReference>
<accession>A0A0C1G376</accession>
<evidence type="ECO:0000256" key="2">
    <source>
        <dbReference type="ARBA" id="ARBA00022490"/>
    </source>
</evidence>
<dbReference type="EMBL" id="JSYN01000009">
    <property type="protein sequence ID" value="KIA94574.1"/>
    <property type="molecule type" value="Genomic_DNA"/>
</dbReference>
<dbReference type="FunFam" id="3.40.50.620:FF:000037">
    <property type="entry name" value="Glutamine--tRNA ligase cytoplasmic"/>
    <property type="match status" value="1"/>
</dbReference>
<proteinExistence type="inferred from homology"/>
<dbReference type="GO" id="GO:0005524">
    <property type="term" value="F:ATP binding"/>
    <property type="evidence" value="ECO:0007669"/>
    <property type="project" value="UniProtKB-UniRule"/>
</dbReference>
<feature type="domain" description="tRNA synthetases class I (E and Q) anti-codon binding" evidence="13">
    <location>
        <begin position="454"/>
        <end position="528"/>
    </location>
</feature>
<organism evidence="14 15">
    <name type="scientific">Pedobacter kyungheensis</name>
    <dbReference type="NCBI Taxonomy" id="1069985"/>
    <lineage>
        <taxon>Bacteria</taxon>
        <taxon>Pseudomonadati</taxon>
        <taxon>Bacteroidota</taxon>
        <taxon>Sphingobacteriia</taxon>
        <taxon>Sphingobacteriales</taxon>
        <taxon>Sphingobacteriaceae</taxon>
        <taxon>Pedobacter</taxon>
    </lineage>
</organism>
<dbReference type="InterPro" id="IPR001412">
    <property type="entry name" value="aa-tRNA-synth_I_CS"/>
</dbReference>
<dbReference type="GO" id="GO:0006425">
    <property type="term" value="P:glutaminyl-tRNA aminoacylation"/>
    <property type="evidence" value="ECO:0007669"/>
    <property type="project" value="UniProtKB-UniRule"/>
</dbReference>
<feature type="binding site" evidence="9">
    <location>
        <position position="228"/>
    </location>
    <ligand>
        <name>ATP</name>
        <dbReference type="ChEBI" id="CHEBI:30616"/>
    </ligand>
</feature>
<dbReference type="AlphaFoldDB" id="A0A0C1G376"/>
<reference evidence="14 15" key="1">
    <citation type="submission" date="2014-10" db="EMBL/GenBank/DDBJ databases">
        <title>Pedobacter Kyungheensis.</title>
        <authorList>
            <person name="Anderson B.M."/>
            <person name="Newman J.D."/>
        </authorList>
    </citation>
    <scope>NUCLEOTIDE SEQUENCE [LARGE SCALE GENOMIC DNA]</scope>
    <source>
        <strain evidence="14 15">KACC 16221</strain>
    </source>
</reference>
<dbReference type="PROSITE" id="PS00178">
    <property type="entry name" value="AA_TRNA_LIGASE_I"/>
    <property type="match status" value="1"/>
</dbReference>
<feature type="binding site" evidence="9">
    <location>
        <begin position="33"/>
        <end position="35"/>
    </location>
    <ligand>
        <name>ATP</name>
        <dbReference type="ChEBI" id="CHEBI:30616"/>
    </ligand>
</feature>
<gene>
    <name evidence="9" type="primary">glnS</name>
    <name evidence="14" type="ORF">OC25_09265</name>
</gene>
<dbReference type="InterPro" id="IPR020056">
    <property type="entry name" value="Rbsml_bL25/Gln-tRNA_synth_N"/>
</dbReference>
<feature type="binding site" evidence="9">
    <location>
        <begin position="39"/>
        <end position="45"/>
    </location>
    <ligand>
        <name>ATP</name>
        <dbReference type="ChEBI" id="CHEBI:30616"/>
    </ligand>
</feature>
<dbReference type="InterPro" id="IPR020059">
    <property type="entry name" value="Glu/Gln-tRNA-synth_Ib_codon-bd"/>
</dbReference>
<evidence type="ECO:0000256" key="7">
    <source>
        <dbReference type="ARBA" id="ARBA00023146"/>
    </source>
</evidence>
<evidence type="ECO:0000256" key="8">
    <source>
        <dbReference type="ARBA" id="ARBA00048270"/>
    </source>
</evidence>
<dbReference type="InterPro" id="IPR014729">
    <property type="entry name" value="Rossmann-like_a/b/a_fold"/>
</dbReference>
<dbReference type="Gene3D" id="3.40.50.620">
    <property type="entry name" value="HUPs"/>
    <property type="match status" value="1"/>
</dbReference>
<dbReference type="OrthoDB" id="9801560at2"/>
<keyword evidence="15" id="KW-1185">Reference proteome</keyword>
<dbReference type="NCBIfam" id="NF011291">
    <property type="entry name" value="PRK14703.1"/>
    <property type="match status" value="1"/>
</dbReference>
<feature type="short sequence motif" description="'KMSKS' region" evidence="9">
    <location>
        <begin position="264"/>
        <end position="268"/>
    </location>
</feature>
<feature type="binding site" evidence="9">
    <location>
        <begin position="265"/>
        <end position="267"/>
    </location>
    <ligand>
        <name>ATP</name>
        <dbReference type="ChEBI" id="CHEBI:30616"/>
    </ligand>
</feature>
<dbReference type="InterPro" id="IPR022861">
    <property type="entry name" value="Gln_tRNA_ligase_bac"/>
</dbReference>
<comment type="subcellular location">
    <subcellularLocation>
        <location evidence="9">Cytoplasm</location>
    </subcellularLocation>
</comment>
<protein>
    <recommendedName>
        <fullName evidence="9">Glutamine--tRNA ligase</fullName>
        <ecNumber evidence="9">6.1.1.18</ecNumber>
    </recommendedName>
    <alternativeName>
        <fullName evidence="9">Glutaminyl-tRNA synthetase</fullName>
        <shortName evidence="9">GlnRS</shortName>
    </alternativeName>
</protein>
<dbReference type="InterPro" id="IPR050132">
    <property type="entry name" value="Gln/Glu-tRNA_Ligase"/>
</dbReference>
<dbReference type="NCBIfam" id="TIGR00440">
    <property type="entry name" value="glnS"/>
    <property type="match status" value="1"/>
</dbReference>
<evidence type="ECO:0000259" key="13">
    <source>
        <dbReference type="Pfam" id="PF20974"/>
    </source>
</evidence>
<dbReference type="HAMAP" id="MF_00126">
    <property type="entry name" value="Gln_tRNA_synth"/>
    <property type="match status" value="1"/>
</dbReference>
<dbReference type="SUPFAM" id="SSF52374">
    <property type="entry name" value="Nucleotidylyl transferase"/>
    <property type="match status" value="1"/>
</dbReference>
<dbReference type="PANTHER" id="PTHR43097">
    <property type="entry name" value="GLUTAMINE-TRNA LIGASE"/>
    <property type="match status" value="1"/>
</dbReference>
<feature type="binding site" evidence="9">
    <location>
        <begin position="257"/>
        <end position="258"/>
    </location>
    <ligand>
        <name>ATP</name>
        <dbReference type="ChEBI" id="CHEBI:30616"/>
    </ligand>
</feature>
<dbReference type="InterPro" id="IPR011035">
    <property type="entry name" value="Ribosomal_bL25/Gln-tRNA_synth"/>
</dbReference>
<keyword evidence="4 9" id="KW-0547">Nucleotide-binding</keyword>
<evidence type="ECO:0000256" key="9">
    <source>
        <dbReference type="HAMAP-Rule" id="MF_00126"/>
    </source>
</evidence>
<evidence type="ECO:0000256" key="6">
    <source>
        <dbReference type="ARBA" id="ARBA00022917"/>
    </source>
</evidence>
<dbReference type="InterPro" id="IPR004514">
    <property type="entry name" value="Gln-tRNA-synth"/>
</dbReference>
<comment type="subunit">
    <text evidence="9">Monomer.</text>
</comment>
<dbReference type="GO" id="GO:0004819">
    <property type="term" value="F:glutamine-tRNA ligase activity"/>
    <property type="evidence" value="ECO:0007669"/>
    <property type="project" value="UniProtKB-UniRule"/>
</dbReference>
<comment type="caution">
    <text evidence="14">The sequence shown here is derived from an EMBL/GenBank/DDBJ whole genome shotgun (WGS) entry which is preliminary data.</text>
</comment>
<sequence>MSEEKSLNFIEEIVENDLNSGKYETLVTRFPPEPNGYLHIGHAKAICLNFGLTQKYGGYTNLRFDDTNPVTEKTEYVNSQQEDIKWLGFNWKNELYASDYFDELYGFAVKLIEKGLAYVDESTADEIAALKGTPTEPGQDSPYRNRSVEENLSVFTKMKDGEFADGTYILRAKIDMASPNMLMRDPIIYRIKHAEHHRTGNKWCIYPMYDFAHGQSDSIENITHSICTLEYVSHRELYDWFIEKLEIFPSKQYEFARLNLTSTVMSKRKLLQLVNEKLVSGWDDPRMPTISGLRRRGFTPKSIREFCERIGIAKRENLIELSLLEFCIREDLNKSANRVMAVLDPIKLVITNYPEGQSEDLIGENNPEAEDGGGTRVIPFSNELWIEREDFMEVPAKKWFRLAPGAMVRLKFAYIVKCEDFVKDENGNVTEIRCTYIPESKSGNDTSGINVKGTIHWVSAQHAKTAEIRLYERLFTSETPDAEEGDFKDYLNPESLTVLPNVYIEPALADADLESRYQFIRKGYFCLDKDSTADKLVFNRTVTLKDTFKKPN</sequence>